<sequence>MVLLPIIVVLPILMVLVIYWGNTSYHKLLIFKVNSDLAVAHEYFQRVIAGVGARIHGFASSHRLVAAMAAGTRDRLPQLLSVERTDQHLDFLQVLDLDGNVIASGNELGQPANYLEWPVVQGAVRGDAGTSIAIFSAEQLGRLDVRLKEQAFLPLVPTEKAVPTQRQYEDRGMVIHSAAPIFDARQRLVGVLHGGVLLNRNLEFVDNINSIVYREGSLPLGSKGTATLFLDDVRIATNVRLFQGERALGTRVSAEVRKKVLEEGDTWLDRAFVVNDWYVSGYEPITDGRGQRVGMLYVGYLEAPFERAKLHALWVVGGLFLLVGVLGSVVSLRWARNIFQPLERMSQTMSAVEAGEAEARVGPVRSRDEIGRLAAHFDELLDRLQARNRELQQLADELDQKVIERTRELEEANRHLRDAQRQLVMSEKLAAIGELTAGVAHEINNPIAVIQGNLEMVREVLGPAAEPVKREIRLIDEQANRIREIVTKLLQFARPSEFAGYVEPVDVNAVIEDCLVLVRHVLAKGDIEIVRRYQTARSVGINRNELQQVLINLIVNAVQAMGEGGTLTLRTRDWDDKGVVVSVQDTGPGIRPEDLSRIFDPFYTTKKQHGTGLGLSISYTLVERYGGTISVDSEYGKGAEFSVWLLSEPVYQERSPGAAPSLIARYRHA</sequence>
<dbReference type="CDD" id="cd06225">
    <property type="entry name" value="HAMP"/>
    <property type="match status" value="1"/>
</dbReference>
<keyword evidence="6" id="KW-0808">Transferase</keyword>
<evidence type="ECO:0000256" key="10">
    <source>
        <dbReference type="ARBA" id="ARBA00023136"/>
    </source>
</evidence>
<dbReference type="InterPro" id="IPR004358">
    <property type="entry name" value="Sig_transdc_His_kin-like_C"/>
</dbReference>
<dbReference type="InterPro" id="IPR036097">
    <property type="entry name" value="HisK_dim/P_sf"/>
</dbReference>
<dbReference type="CDD" id="cd00082">
    <property type="entry name" value="HisKA"/>
    <property type="match status" value="1"/>
</dbReference>
<keyword evidence="10 12" id="KW-0472">Membrane</keyword>
<dbReference type="EC" id="2.7.13.3" evidence="3"/>
<evidence type="ECO:0000256" key="7">
    <source>
        <dbReference type="ARBA" id="ARBA00022692"/>
    </source>
</evidence>
<dbReference type="InterPro" id="IPR003661">
    <property type="entry name" value="HisK_dim/P_dom"/>
</dbReference>
<dbReference type="Pfam" id="PF17202">
    <property type="entry name" value="sCache_3_3"/>
    <property type="match status" value="1"/>
</dbReference>
<dbReference type="Gene3D" id="1.10.287.130">
    <property type="match status" value="1"/>
</dbReference>
<keyword evidence="4" id="KW-1003">Cell membrane</keyword>
<dbReference type="SMART" id="SM00387">
    <property type="entry name" value="HATPase_c"/>
    <property type="match status" value="1"/>
</dbReference>
<accession>A0A5C7ESQ0</accession>
<dbReference type="SUPFAM" id="SSF47384">
    <property type="entry name" value="Homodimeric domain of signal transducing histidine kinase"/>
    <property type="match status" value="1"/>
</dbReference>
<proteinExistence type="predicted"/>
<evidence type="ECO:0000259" key="14">
    <source>
        <dbReference type="PROSITE" id="PS50885"/>
    </source>
</evidence>
<evidence type="ECO:0000256" key="8">
    <source>
        <dbReference type="ARBA" id="ARBA00022777"/>
    </source>
</evidence>
<evidence type="ECO:0000256" key="11">
    <source>
        <dbReference type="SAM" id="Coils"/>
    </source>
</evidence>
<dbReference type="Gene3D" id="6.10.340.10">
    <property type="match status" value="1"/>
</dbReference>
<keyword evidence="11" id="KW-0175">Coiled coil</keyword>
<evidence type="ECO:0000256" key="1">
    <source>
        <dbReference type="ARBA" id="ARBA00000085"/>
    </source>
</evidence>
<dbReference type="Proteomes" id="UP000321201">
    <property type="component" value="Unassembled WGS sequence"/>
</dbReference>
<dbReference type="EMBL" id="VPFL01000050">
    <property type="protein sequence ID" value="TXF09531.1"/>
    <property type="molecule type" value="Genomic_DNA"/>
</dbReference>
<keyword evidence="8" id="KW-0418">Kinase</keyword>
<evidence type="ECO:0000259" key="13">
    <source>
        <dbReference type="PROSITE" id="PS50109"/>
    </source>
</evidence>
<dbReference type="PANTHER" id="PTHR43065:SF22">
    <property type="entry name" value="HISTIDINE KINASE"/>
    <property type="match status" value="1"/>
</dbReference>
<dbReference type="RefSeq" id="WP_147801309.1">
    <property type="nucleotide sequence ID" value="NZ_VPFL01000050.1"/>
</dbReference>
<evidence type="ECO:0000256" key="5">
    <source>
        <dbReference type="ARBA" id="ARBA00022553"/>
    </source>
</evidence>
<evidence type="ECO:0000313" key="16">
    <source>
        <dbReference type="Proteomes" id="UP000321201"/>
    </source>
</evidence>
<dbReference type="GO" id="GO:0000155">
    <property type="term" value="F:phosphorelay sensor kinase activity"/>
    <property type="evidence" value="ECO:0007669"/>
    <property type="project" value="InterPro"/>
</dbReference>
<dbReference type="Pfam" id="PF02518">
    <property type="entry name" value="HATPase_c"/>
    <property type="match status" value="1"/>
</dbReference>
<evidence type="ECO:0000256" key="4">
    <source>
        <dbReference type="ARBA" id="ARBA00022475"/>
    </source>
</evidence>
<dbReference type="SMART" id="SM00304">
    <property type="entry name" value="HAMP"/>
    <property type="match status" value="1"/>
</dbReference>
<evidence type="ECO:0000313" key="15">
    <source>
        <dbReference type="EMBL" id="TXF09531.1"/>
    </source>
</evidence>
<feature type="transmembrane region" description="Helical" evidence="12">
    <location>
        <begin position="312"/>
        <end position="335"/>
    </location>
</feature>
<keyword evidence="7 12" id="KW-0812">Transmembrane</keyword>
<comment type="subcellular location">
    <subcellularLocation>
        <location evidence="2">Cell membrane</location>
        <topology evidence="2">Multi-pass membrane protein</topology>
    </subcellularLocation>
</comment>
<dbReference type="SUPFAM" id="SSF158472">
    <property type="entry name" value="HAMP domain-like"/>
    <property type="match status" value="1"/>
</dbReference>
<dbReference type="Pfam" id="PF00672">
    <property type="entry name" value="HAMP"/>
    <property type="match status" value="1"/>
</dbReference>
<dbReference type="InterPro" id="IPR033463">
    <property type="entry name" value="sCache_3"/>
</dbReference>
<dbReference type="SUPFAM" id="SSF55874">
    <property type="entry name" value="ATPase domain of HSP90 chaperone/DNA topoisomerase II/histidine kinase"/>
    <property type="match status" value="1"/>
</dbReference>
<evidence type="ECO:0000256" key="6">
    <source>
        <dbReference type="ARBA" id="ARBA00022679"/>
    </source>
</evidence>
<dbReference type="SUPFAM" id="SSF103190">
    <property type="entry name" value="Sensory domain-like"/>
    <property type="match status" value="1"/>
</dbReference>
<dbReference type="AlphaFoldDB" id="A0A5C7ESQ0"/>
<evidence type="ECO:0000256" key="12">
    <source>
        <dbReference type="SAM" id="Phobius"/>
    </source>
</evidence>
<dbReference type="PROSITE" id="PS50109">
    <property type="entry name" value="HIS_KIN"/>
    <property type="match status" value="1"/>
</dbReference>
<reference evidence="15 16" key="1">
    <citation type="submission" date="2019-08" db="EMBL/GenBank/DDBJ databases">
        <title>Pelomicrobium methylotrophicum gen. nov., sp. nov. a moderately thermophilic, facultatively anaerobic, lithoautotrophic and methylotrophic bacterium isolated from a terrestrial mud volcano.</title>
        <authorList>
            <person name="Slobodkina G.B."/>
            <person name="Merkel A.Y."/>
            <person name="Slobodkin A.I."/>
        </authorList>
    </citation>
    <scope>NUCLEOTIDE SEQUENCE [LARGE SCALE GENOMIC DNA]</scope>
    <source>
        <strain evidence="15 16">SM250</strain>
    </source>
</reference>
<dbReference type="FunCoup" id="A0A5C7ESQ0">
    <property type="interactions" value="424"/>
</dbReference>
<dbReference type="PROSITE" id="PS50885">
    <property type="entry name" value="HAMP"/>
    <property type="match status" value="1"/>
</dbReference>
<feature type="domain" description="HAMP" evidence="14">
    <location>
        <begin position="336"/>
        <end position="389"/>
    </location>
</feature>
<dbReference type="PRINTS" id="PR00344">
    <property type="entry name" value="BCTRLSENSOR"/>
</dbReference>
<evidence type="ECO:0000256" key="9">
    <source>
        <dbReference type="ARBA" id="ARBA00022989"/>
    </source>
</evidence>
<comment type="caution">
    <text evidence="15">The sequence shown here is derived from an EMBL/GenBank/DDBJ whole genome shotgun (WGS) entry which is preliminary data.</text>
</comment>
<feature type="domain" description="Histidine kinase" evidence="13">
    <location>
        <begin position="438"/>
        <end position="649"/>
    </location>
</feature>
<dbReference type="InterPro" id="IPR003660">
    <property type="entry name" value="HAMP_dom"/>
</dbReference>
<feature type="coiled-coil region" evidence="11">
    <location>
        <begin position="374"/>
        <end position="429"/>
    </location>
</feature>
<comment type="catalytic activity">
    <reaction evidence="1">
        <text>ATP + protein L-histidine = ADP + protein N-phospho-L-histidine.</text>
        <dbReference type="EC" id="2.7.13.3"/>
    </reaction>
</comment>
<dbReference type="GO" id="GO:0005886">
    <property type="term" value="C:plasma membrane"/>
    <property type="evidence" value="ECO:0007669"/>
    <property type="project" value="UniProtKB-SubCell"/>
</dbReference>
<dbReference type="InterPro" id="IPR005467">
    <property type="entry name" value="His_kinase_dom"/>
</dbReference>
<dbReference type="OrthoDB" id="5288229at2"/>
<evidence type="ECO:0000256" key="3">
    <source>
        <dbReference type="ARBA" id="ARBA00012438"/>
    </source>
</evidence>
<feature type="transmembrane region" description="Helical" evidence="12">
    <location>
        <begin position="6"/>
        <end position="22"/>
    </location>
</feature>
<evidence type="ECO:0000256" key="2">
    <source>
        <dbReference type="ARBA" id="ARBA00004651"/>
    </source>
</evidence>
<dbReference type="InterPro" id="IPR036890">
    <property type="entry name" value="HATPase_C_sf"/>
</dbReference>
<organism evidence="15 16">
    <name type="scientific">Pelomicrobium methylotrophicum</name>
    <dbReference type="NCBI Taxonomy" id="2602750"/>
    <lineage>
        <taxon>Bacteria</taxon>
        <taxon>Pseudomonadati</taxon>
        <taxon>Pseudomonadota</taxon>
        <taxon>Hydrogenophilia</taxon>
        <taxon>Hydrogenophilia incertae sedis</taxon>
        <taxon>Pelomicrobium</taxon>
    </lineage>
</organism>
<gene>
    <name evidence="15" type="ORF">FR698_16650</name>
</gene>
<dbReference type="Gene3D" id="3.30.565.10">
    <property type="entry name" value="Histidine kinase-like ATPase, C-terminal domain"/>
    <property type="match status" value="1"/>
</dbReference>
<dbReference type="SMART" id="SM00388">
    <property type="entry name" value="HisKA"/>
    <property type="match status" value="1"/>
</dbReference>
<keyword evidence="16" id="KW-1185">Reference proteome</keyword>
<protein>
    <recommendedName>
        <fullName evidence="3">histidine kinase</fullName>
        <ecNumber evidence="3">2.7.13.3</ecNumber>
    </recommendedName>
</protein>
<dbReference type="InterPro" id="IPR029151">
    <property type="entry name" value="Sensor-like_sf"/>
</dbReference>
<name>A0A5C7ESQ0_9PROT</name>
<dbReference type="Pfam" id="PF00512">
    <property type="entry name" value="HisKA"/>
    <property type="match status" value="1"/>
</dbReference>
<dbReference type="PANTHER" id="PTHR43065">
    <property type="entry name" value="SENSOR HISTIDINE KINASE"/>
    <property type="match status" value="1"/>
</dbReference>
<dbReference type="InterPro" id="IPR003594">
    <property type="entry name" value="HATPase_dom"/>
</dbReference>
<keyword evidence="5" id="KW-0597">Phosphoprotein</keyword>
<dbReference type="InParanoid" id="A0A5C7ESQ0"/>
<keyword evidence="9 12" id="KW-1133">Transmembrane helix</keyword>